<sequence length="171" mass="18670">RGTDPACQVFRDKRGACPRPGQQPRQATNQRCWKPVEVLPCTLLHDSVACPQKWPTLSPARPNIIRVLPDVAREFVCEFTNNPPRPQPPPRASWPSFAACGSPSAALLLPGARLLVPDHMGRGCRGLRGDSTDPQSLTKRQVPKKLGPKGQGPRWVVGEARVGPFSTHLPP</sequence>
<comment type="caution">
    <text evidence="2">The sequence shown here is derived from an EMBL/GenBank/DDBJ whole genome shotgun (WGS) entry which is preliminary data.</text>
</comment>
<gene>
    <name evidence="2" type="ORF">LCGC14_2322860</name>
</gene>
<dbReference type="EMBL" id="LAZR01033225">
    <property type="protein sequence ID" value="KKL48702.1"/>
    <property type="molecule type" value="Genomic_DNA"/>
</dbReference>
<dbReference type="AlphaFoldDB" id="A0A0F9FC08"/>
<accession>A0A0F9FC08</accession>
<organism evidence="2">
    <name type="scientific">marine sediment metagenome</name>
    <dbReference type="NCBI Taxonomy" id="412755"/>
    <lineage>
        <taxon>unclassified sequences</taxon>
        <taxon>metagenomes</taxon>
        <taxon>ecological metagenomes</taxon>
    </lineage>
</organism>
<name>A0A0F9FC08_9ZZZZ</name>
<feature type="non-terminal residue" evidence="2">
    <location>
        <position position="1"/>
    </location>
</feature>
<reference evidence="2" key="1">
    <citation type="journal article" date="2015" name="Nature">
        <title>Complex archaea that bridge the gap between prokaryotes and eukaryotes.</title>
        <authorList>
            <person name="Spang A."/>
            <person name="Saw J.H."/>
            <person name="Jorgensen S.L."/>
            <person name="Zaremba-Niedzwiedzka K."/>
            <person name="Martijn J."/>
            <person name="Lind A.E."/>
            <person name="van Eijk R."/>
            <person name="Schleper C."/>
            <person name="Guy L."/>
            <person name="Ettema T.J."/>
        </authorList>
    </citation>
    <scope>NUCLEOTIDE SEQUENCE</scope>
</reference>
<evidence type="ECO:0000256" key="1">
    <source>
        <dbReference type="SAM" id="MobiDB-lite"/>
    </source>
</evidence>
<proteinExistence type="predicted"/>
<feature type="region of interest" description="Disordered" evidence="1">
    <location>
        <begin position="125"/>
        <end position="171"/>
    </location>
</feature>
<protein>
    <submittedName>
        <fullName evidence="2">Uncharacterized protein</fullName>
    </submittedName>
</protein>
<evidence type="ECO:0000313" key="2">
    <source>
        <dbReference type="EMBL" id="KKL48702.1"/>
    </source>
</evidence>